<dbReference type="InterPro" id="IPR003578">
    <property type="entry name" value="Small_GTPase_Rho"/>
</dbReference>
<accession>A0A7S4P637</accession>
<dbReference type="Pfam" id="PF00071">
    <property type="entry name" value="Ras"/>
    <property type="match status" value="1"/>
</dbReference>
<dbReference type="SMART" id="SM00173">
    <property type="entry name" value="RAS"/>
    <property type="match status" value="1"/>
</dbReference>
<dbReference type="InterPro" id="IPR001806">
    <property type="entry name" value="Small_GTPase"/>
</dbReference>
<dbReference type="AlphaFoldDB" id="A0A7S4P637"/>
<dbReference type="PROSITE" id="PS51419">
    <property type="entry name" value="RAB"/>
    <property type="match status" value="1"/>
</dbReference>
<keyword evidence="1" id="KW-0547">Nucleotide-binding</keyword>
<dbReference type="EMBL" id="HBKR01029734">
    <property type="protein sequence ID" value="CAE2324656.1"/>
    <property type="molecule type" value="Transcribed_RNA"/>
</dbReference>
<dbReference type="PROSITE" id="PS51420">
    <property type="entry name" value="RHO"/>
    <property type="match status" value="1"/>
</dbReference>
<dbReference type="InterPro" id="IPR005225">
    <property type="entry name" value="Small_GTP-bd"/>
</dbReference>
<dbReference type="SUPFAM" id="SSF52540">
    <property type="entry name" value="P-loop containing nucleoside triphosphate hydrolases"/>
    <property type="match status" value="1"/>
</dbReference>
<dbReference type="PRINTS" id="PR00449">
    <property type="entry name" value="RASTRNSFRMNG"/>
</dbReference>
<dbReference type="GO" id="GO:0003924">
    <property type="term" value="F:GTPase activity"/>
    <property type="evidence" value="ECO:0007669"/>
    <property type="project" value="InterPro"/>
</dbReference>
<evidence type="ECO:0000256" key="2">
    <source>
        <dbReference type="ARBA" id="ARBA00023134"/>
    </source>
</evidence>
<sequence>MGGGSSKRKVKIEDGLKTQKGMLPLKIVVNGDGAVGKTCLLISYTTNAFPGDYIPTVFDNYSANYLAEDGQCCNIGLWDTAGEEDYDRLRPLSYPQTDVFLVCFSIVAPCSFENIKAKWIPEIVEYCSGVPVLLVGCKMDLRNEFKEKGLPVVRTQDGELLAKAIGAYGYVECSALTQENLQDVFKTAIYAARLPDPPLPDISKASGMTVKRAQRK</sequence>
<organism evidence="3">
    <name type="scientific">Paramoeba aestuarina</name>
    <dbReference type="NCBI Taxonomy" id="180227"/>
    <lineage>
        <taxon>Eukaryota</taxon>
        <taxon>Amoebozoa</taxon>
        <taxon>Discosea</taxon>
        <taxon>Flabellinia</taxon>
        <taxon>Dactylopodida</taxon>
        <taxon>Paramoebidae</taxon>
        <taxon>Paramoeba</taxon>
    </lineage>
</organism>
<dbReference type="PANTHER" id="PTHR24072">
    <property type="entry name" value="RHO FAMILY GTPASE"/>
    <property type="match status" value="1"/>
</dbReference>
<dbReference type="PROSITE" id="PS51421">
    <property type="entry name" value="RAS"/>
    <property type="match status" value="1"/>
</dbReference>
<evidence type="ECO:0000256" key="1">
    <source>
        <dbReference type="ARBA" id="ARBA00022741"/>
    </source>
</evidence>
<reference evidence="3" key="1">
    <citation type="submission" date="2021-01" db="EMBL/GenBank/DDBJ databases">
        <authorList>
            <person name="Corre E."/>
            <person name="Pelletier E."/>
            <person name="Niang G."/>
            <person name="Scheremetjew M."/>
            <person name="Finn R."/>
            <person name="Kale V."/>
            <person name="Holt S."/>
            <person name="Cochrane G."/>
            <person name="Meng A."/>
            <person name="Brown T."/>
            <person name="Cohen L."/>
        </authorList>
    </citation>
    <scope>NUCLEOTIDE SEQUENCE</scope>
    <source>
        <strain evidence="3">SoJaBio B1-5/56/2</strain>
    </source>
</reference>
<proteinExistence type="predicted"/>
<dbReference type="Gene3D" id="3.40.50.300">
    <property type="entry name" value="P-loop containing nucleotide triphosphate hydrolases"/>
    <property type="match status" value="1"/>
</dbReference>
<protein>
    <submittedName>
        <fullName evidence="3">Uncharacterized protein</fullName>
    </submittedName>
</protein>
<dbReference type="SMART" id="SM00175">
    <property type="entry name" value="RAB"/>
    <property type="match status" value="1"/>
</dbReference>
<keyword evidence="2" id="KW-0342">GTP-binding</keyword>
<dbReference type="GO" id="GO:0005525">
    <property type="term" value="F:GTP binding"/>
    <property type="evidence" value="ECO:0007669"/>
    <property type="project" value="UniProtKB-KW"/>
</dbReference>
<dbReference type="SMART" id="SM00174">
    <property type="entry name" value="RHO"/>
    <property type="match status" value="1"/>
</dbReference>
<dbReference type="NCBIfam" id="TIGR00231">
    <property type="entry name" value="small_GTP"/>
    <property type="match status" value="1"/>
</dbReference>
<gene>
    <name evidence="3" type="ORF">NAES01612_LOCUS19465</name>
</gene>
<name>A0A7S4P637_9EUKA</name>
<dbReference type="CDD" id="cd00157">
    <property type="entry name" value="Rho"/>
    <property type="match status" value="1"/>
</dbReference>
<dbReference type="GO" id="GO:0007264">
    <property type="term" value="P:small GTPase-mediated signal transduction"/>
    <property type="evidence" value="ECO:0007669"/>
    <property type="project" value="InterPro"/>
</dbReference>
<dbReference type="FunFam" id="3.40.50.300:FF:000118">
    <property type="entry name" value="Rho-related GTP-binding protein RhoG"/>
    <property type="match status" value="1"/>
</dbReference>
<evidence type="ECO:0000313" key="3">
    <source>
        <dbReference type="EMBL" id="CAE2324656.1"/>
    </source>
</evidence>
<dbReference type="InterPro" id="IPR027417">
    <property type="entry name" value="P-loop_NTPase"/>
</dbReference>